<feature type="region of interest" description="Disordered" evidence="1">
    <location>
        <begin position="1384"/>
        <end position="1409"/>
    </location>
</feature>
<organism evidence="3 4">
    <name type="scientific">Tetraparma gracilis</name>
    <dbReference type="NCBI Taxonomy" id="2962635"/>
    <lineage>
        <taxon>Eukaryota</taxon>
        <taxon>Sar</taxon>
        <taxon>Stramenopiles</taxon>
        <taxon>Ochrophyta</taxon>
        <taxon>Bolidophyceae</taxon>
        <taxon>Parmales</taxon>
        <taxon>Triparmaceae</taxon>
        <taxon>Tetraparma</taxon>
    </lineage>
</organism>
<keyword evidence="2" id="KW-0472">Membrane</keyword>
<comment type="caution">
    <text evidence="3">The sequence shown here is derived from an EMBL/GenBank/DDBJ whole genome shotgun (WGS) entry which is preliminary data.</text>
</comment>
<feature type="transmembrane region" description="Helical" evidence="2">
    <location>
        <begin position="882"/>
        <end position="903"/>
    </location>
</feature>
<evidence type="ECO:0000313" key="4">
    <source>
        <dbReference type="Proteomes" id="UP001165060"/>
    </source>
</evidence>
<feature type="transmembrane region" description="Helical" evidence="2">
    <location>
        <begin position="698"/>
        <end position="718"/>
    </location>
</feature>
<feature type="compositionally biased region" description="Basic and acidic residues" evidence="1">
    <location>
        <begin position="1393"/>
        <end position="1409"/>
    </location>
</feature>
<dbReference type="Proteomes" id="UP001165060">
    <property type="component" value="Unassembled WGS sequence"/>
</dbReference>
<feature type="compositionally biased region" description="Low complexity" evidence="1">
    <location>
        <begin position="1288"/>
        <end position="1298"/>
    </location>
</feature>
<protein>
    <submittedName>
        <fullName evidence="3">Uncharacterized protein</fullName>
    </submittedName>
</protein>
<feature type="transmembrane region" description="Helical" evidence="2">
    <location>
        <begin position="848"/>
        <end position="873"/>
    </location>
</feature>
<reference evidence="3 4" key="1">
    <citation type="journal article" date="2023" name="Commun. Biol.">
        <title>Genome analysis of Parmales, the sister group of diatoms, reveals the evolutionary specialization of diatoms from phago-mixotrophs to photoautotrophs.</title>
        <authorList>
            <person name="Ban H."/>
            <person name="Sato S."/>
            <person name="Yoshikawa S."/>
            <person name="Yamada K."/>
            <person name="Nakamura Y."/>
            <person name="Ichinomiya M."/>
            <person name="Sato N."/>
            <person name="Blanc-Mathieu R."/>
            <person name="Endo H."/>
            <person name="Kuwata A."/>
            <person name="Ogata H."/>
        </authorList>
    </citation>
    <scope>NUCLEOTIDE SEQUENCE [LARGE SCALE GENOMIC DNA]</scope>
</reference>
<gene>
    <name evidence="3" type="ORF">TeGR_g273</name>
</gene>
<evidence type="ECO:0000256" key="2">
    <source>
        <dbReference type="SAM" id="Phobius"/>
    </source>
</evidence>
<keyword evidence="4" id="KW-1185">Reference proteome</keyword>
<feature type="transmembrane region" description="Helical" evidence="2">
    <location>
        <begin position="619"/>
        <end position="641"/>
    </location>
</feature>
<sequence length="1409" mass="156306">MATITPITSPNNTQASPTTHTKARRGRKKEVLMLPPPCSFDPETKQPIPNTQYAPLDQFLETVRADAADPLPISETEAAVLDIGRKALDLNAKIAWKPLHHYSTWRTHKFYCEKKGGEIWTRSTSTVDAPPPVVLHWLLDINQPSRFREHLAENGPTYSRCIVSTPTPRLCVTCVVKKLPYPLFSRCFVNNIAWCRMNDLGDYMYSTEEKTQLLTGLKFAGFFKDKDLVEAMDPECPFCSNEIAKIGTHHWGRSCTTVARSATDVLVYMWMFWLRRRFSDHDMERAVLEHKNSHSVVGCIAKADRDDALLAPVVREAVFSSVWKEIGKRRRKYVIVSIPAEHKDRSSDGLGERGRVRSSMPFLFKIVEFRRGSTRIEFTFSLDTGPGWKTRKEKLKVNDFVSRMYLVTQIRNHFQCLRPLSSLQKADGVALGTMIGCRTLAVRNQHAFRVAGMKNVDAGCLSEQEDGRCPEHLKVLINGSEAMRKFSVQNVWFLPMLNGMLAGKVRPAPNLDKPREDLDEADGRKLGIYIISSLAVNAQPAAGVHEWINKYPALQQVASTVPWFEAFIIEISKGLLRESSWGIAFRVILGGSLCAMEGFTDITSLYEISTIAEGSTWRMLFYSNLMLCSGTIFAHLMMAIVQYRRKGRAAILKEWGIILCFLKPVVDGYRCVIAGEIADPDLAMSTLIMYIVTRVVEAVIETVPGAILQIWAVMSGYFTDDSSPMAGSDYVPLLLSIMCSAAAAGFVGASISFDIDTEVILRRTVRPVYGIFPDGGLERTVAFGCHVAMSTLNCAVAMATFATMLVISVRITALFVILDCVVFYTFIYKTLVMKNFQVGPLDFRLNKFLTFFADLVIHSFIKIFNTFTASIIFKGGIFMGGLFWLTQFFLLQATSVVVTWVWYNKLDEAREFLGEPAIDYSSTRDTAPFNPVLVVSLMCVGQTIFLVAFLALAKREHVFGPFGVFSTADTYAIAKWMWDSGDDEVRLQIVTGEFREIYYEPFIVEYREWFAERWPVWEEEKPHFFHPSLVHRVPSNIVNWQHVHHDETSVYSATGAGTNSLSGTNIVQKYAGKFAPAVEEVRGERGASVDTQGDVMRARGESSDTQGDVVRARGESNDTAEGYETAGADLKVRNYRPTFVDRLTFGDGADEIVLKNAAEETLANLFEQMHVPKKMFAKIMGEGGAEEVGGAPAVSLVKRSATRSTRVTTRIGPARTGLSMSMRSRLSRDGNEALEVVPILDFEKFCDGELLYQADGAKGEGGGGGRDGPEYEYGDQADLSALTEFDYASSAGPPSAAGWAGGGADGNSDERERYRGTADAELENEMALNFDDAGDTTIIANETAGGAASEGLIGSGRNMIEIIRNNVMNQMKAMSVEVAKEEGPQAGGAAAAEGKRGARARESFLTRWS</sequence>
<dbReference type="EMBL" id="BRYB01002171">
    <property type="protein sequence ID" value="GMI40660.1"/>
    <property type="molecule type" value="Genomic_DNA"/>
</dbReference>
<name>A0ABQ6N693_9STRA</name>
<feature type="transmembrane region" description="Helical" evidence="2">
    <location>
        <begin position="932"/>
        <end position="953"/>
    </location>
</feature>
<evidence type="ECO:0000313" key="3">
    <source>
        <dbReference type="EMBL" id="GMI40660.1"/>
    </source>
</evidence>
<feature type="transmembrane region" description="Helical" evidence="2">
    <location>
        <begin position="730"/>
        <end position="753"/>
    </location>
</feature>
<feature type="region of interest" description="Disordered" evidence="1">
    <location>
        <begin position="1"/>
        <end position="30"/>
    </location>
</feature>
<keyword evidence="2" id="KW-0812">Transmembrane</keyword>
<accession>A0ABQ6N693</accession>
<feature type="region of interest" description="Disordered" evidence="1">
    <location>
        <begin position="1287"/>
        <end position="1314"/>
    </location>
</feature>
<keyword evidence="2" id="KW-1133">Transmembrane helix</keyword>
<evidence type="ECO:0000256" key="1">
    <source>
        <dbReference type="SAM" id="MobiDB-lite"/>
    </source>
</evidence>
<feature type="compositionally biased region" description="Polar residues" evidence="1">
    <location>
        <begin position="1"/>
        <end position="20"/>
    </location>
</feature>
<proteinExistence type="predicted"/>
<feature type="transmembrane region" description="Helical" evidence="2">
    <location>
        <begin position="807"/>
        <end position="828"/>
    </location>
</feature>